<gene>
    <name evidence="2" type="ORF">ACFO0B_12955</name>
</gene>
<sequence>MHAIVLGAGMGGLLAARVLSEHYDRVTVLERDHLPDEPRARRGVPQGRHVHGLLPRGAALLEEFFPGLRAELVDSGAVECAALEQVRFAVAGHQLARAATGHVALQASRPHLEHHVRARVAALPGVRIRDGVAALDLSHDPRGGRVTGVLVRASDGDRRLDADLVVASMGRGSAVNSWLERFGYARPAEEGTPIDIVYTSAFARLPAGALAGELSITAGVRTAPPRALAIFAVEGGRHIVTLIGFGGEKPPADTAGFASYAAHFAPDDVVDALARAEYPEPSASFRYRANLRRRYERLPSFPDGLLVTGDTLCSFSPVYGQGMTVAAIQMAVLRTVLSSGTGNLARRFYRAVRPEIDHAWQLTVAADGAMPHVTPEGPVARAAVAALDPILVAAERDPRVAAALFQVIGLVERPSSLLTPELLARIGAANAGALLESALRTAGGGITRALTARVA</sequence>
<protein>
    <submittedName>
        <fullName evidence="2">FAD-dependent oxidoreductase</fullName>
    </submittedName>
</protein>
<dbReference type="RefSeq" id="WP_378612650.1">
    <property type="nucleotide sequence ID" value="NZ_JBHSAX010000013.1"/>
</dbReference>
<evidence type="ECO:0000259" key="1">
    <source>
        <dbReference type="Pfam" id="PF01494"/>
    </source>
</evidence>
<dbReference type="SUPFAM" id="SSF51905">
    <property type="entry name" value="FAD/NAD(P)-binding domain"/>
    <property type="match status" value="1"/>
</dbReference>
<dbReference type="InterPro" id="IPR002938">
    <property type="entry name" value="FAD-bd"/>
</dbReference>
<name>A0ABV8DS21_9NOCA</name>
<dbReference type="Gene3D" id="3.50.50.60">
    <property type="entry name" value="FAD/NAD(P)-binding domain"/>
    <property type="match status" value="1"/>
</dbReference>
<feature type="domain" description="FAD-binding" evidence="1">
    <location>
        <begin position="3"/>
        <end position="331"/>
    </location>
</feature>
<reference evidence="3" key="1">
    <citation type="journal article" date="2019" name="Int. J. Syst. Evol. Microbiol.">
        <title>The Global Catalogue of Microorganisms (GCM) 10K type strain sequencing project: providing services to taxonomists for standard genome sequencing and annotation.</title>
        <authorList>
            <consortium name="The Broad Institute Genomics Platform"/>
            <consortium name="The Broad Institute Genome Sequencing Center for Infectious Disease"/>
            <person name="Wu L."/>
            <person name="Ma J."/>
        </authorList>
    </citation>
    <scope>NUCLEOTIDE SEQUENCE [LARGE SCALE GENOMIC DNA]</scope>
    <source>
        <strain evidence="3">CGMCC 4.7330</strain>
    </source>
</reference>
<evidence type="ECO:0000313" key="3">
    <source>
        <dbReference type="Proteomes" id="UP001595696"/>
    </source>
</evidence>
<dbReference type="EMBL" id="JBHSAX010000013">
    <property type="protein sequence ID" value="MFC3962896.1"/>
    <property type="molecule type" value="Genomic_DNA"/>
</dbReference>
<dbReference type="PANTHER" id="PTHR43422">
    <property type="entry name" value="THIAMINE THIAZOLE SYNTHASE"/>
    <property type="match status" value="1"/>
</dbReference>
<organism evidence="2 3">
    <name type="scientific">Nocardia jiangsuensis</name>
    <dbReference type="NCBI Taxonomy" id="1691563"/>
    <lineage>
        <taxon>Bacteria</taxon>
        <taxon>Bacillati</taxon>
        <taxon>Actinomycetota</taxon>
        <taxon>Actinomycetes</taxon>
        <taxon>Mycobacteriales</taxon>
        <taxon>Nocardiaceae</taxon>
        <taxon>Nocardia</taxon>
    </lineage>
</organism>
<accession>A0ABV8DS21</accession>
<dbReference type="PANTHER" id="PTHR43422:SF3">
    <property type="entry name" value="THIAMINE THIAZOLE SYNTHASE"/>
    <property type="match status" value="1"/>
</dbReference>
<dbReference type="InterPro" id="IPR036188">
    <property type="entry name" value="FAD/NAD-bd_sf"/>
</dbReference>
<comment type="caution">
    <text evidence="2">The sequence shown here is derived from an EMBL/GenBank/DDBJ whole genome shotgun (WGS) entry which is preliminary data.</text>
</comment>
<keyword evidence="3" id="KW-1185">Reference proteome</keyword>
<dbReference type="Pfam" id="PF01494">
    <property type="entry name" value="FAD_binding_3"/>
    <property type="match status" value="1"/>
</dbReference>
<dbReference type="Proteomes" id="UP001595696">
    <property type="component" value="Unassembled WGS sequence"/>
</dbReference>
<proteinExistence type="predicted"/>
<evidence type="ECO:0000313" key="2">
    <source>
        <dbReference type="EMBL" id="MFC3962896.1"/>
    </source>
</evidence>